<name>B5A8Z8_LYSSH</name>
<dbReference type="AlphaFoldDB" id="B5A8Z8"/>
<accession>B5A8Z8</accession>
<dbReference type="EMBL" id="EU826482">
    <property type="protein sequence ID" value="ACF35643.1"/>
    <property type="molecule type" value="Genomic_DNA"/>
</dbReference>
<organism evidence="1">
    <name type="scientific">Lysinibacillus sphaericus</name>
    <name type="common">Bacillus sphaericus</name>
    <dbReference type="NCBI Taxonomy" id="1421"/>
    <lineage>
        <taxon>Bacteria</taxon>
        <taxon>Bacillati</taxon>
        <taxon>Bacillota</taxon>
        <taxon>Bacilli</taxon>
        <taxon>Bacillales</taxon>
        <taxon>Bacillaceae</taxon>
        <taxon>Lysinibacillus</taxon>
    </lineage>
</organism>
<reference evidence="1" key="2">
    <citation type="journal article" date="2009" name="Appl. Environ. Microbiol.">
        <title>A 1.1-kilobase region downstream of the bin operon in Bacillus sphaericus strain 2362 decreases bin yield and crystal size in strain 2297.</title>
        <authorList>
            <person name="Park H.W."/>
            <person name="Tang M."/>
            <person name="Sakano Y."/>
            <person name="Federici B.A."/>
        </authorList>
    </citation>
    <scope>NUCLEOTIDE SEQUENCE</scope>
    <source>
        <strain evidence="1">2362</strain>
    </source>
</reference>
<protein>
    <submittedName>
        <fullName evidence="1">Uncharacterized protein</fullName>
    </submittedName>
</protein>
<reference evidence="1" key="1">
    <citation type="submission" date="2008-06" db="EMBL/GenBank/DDBJ databases">
        <authorList>
            <person name="Park H.-W."/>
            <person name="Federici B.A."/>
        </authorList>
    </citation>
    <scope>NUCLEOTIDE SEQUENCE</scope>
    <source>
        <strain evidence="1">2362</strain>
    </source>
</reference>
<proteinExistence type="predicted"/>
<sequence>MICYQTTLWLFVFSTLKIVHSNSNYIKSLSSGNIRVYIVWEGVKMKLNMILSVISIFLLLTLSACSQDEKEYNFYGTSDNWVVKYDTEISEGKEWADFSFEYIGEEDAPAIFGYNLKSKWFELTSKEERFNHQDKNINSGNSECTGPPINNESCAVIIEEDEQMEAKIEWNGKSEVILLNRK</sequence>
<evidence type="ECO:0000313" key="1">
    <source>
        <dbReference type="EMBL" id="ACF35643.1"/>
    </source>
</evidence>